<proteinExistence type="predicted"/>
<gene>
    <name evidence="5" type="ORF">ALAG00032_LOCUS11871</name>
</gene>
<accession>A0A7S3NN28</accession>
<evidence type="ECO:0000256" key="2">
    <source>
        <dbReference type="ARBA" id="ARBA00022737"/>
    </source>
</evidence>
<reference evidence="5" key="1">
    <citation type="submission" date="2021-01" db="EMBL/GenBank/DDBJ databases">
        <authorList>
            <person name="Corre E."/>
            <person name="Pelletier E."/>
            <person name="Niang G."/>
            <person name="Scheremetjew M."/>
            <person name="Finn R."/>
            <person name="Kale V."/>
            <person name="Holt S."/>
            <person name="Cochrane G."/>
            <person name="Meng A."/>
            <person name="Brown T."/>
            <person name="Cohen L."/>
        </authorList>
    </citation>
    <scope>NUCLEOTIDE SEQUENCE</scope>
    <source>
        <strain evidence="5">CCMP1510</strain>
    </source>
</reference>
<dbReference type="SMART" id="SM00320">
    <property type="entry name" value="WD40"/>
    <property type="match status" value="5"/>
</dbReference>
<dbReference type="InterPro" id="IPR011047">
    <property type="entry name" value="Quinoprotein_ADH-like_sf"/>
</dbReference>
<dbReference type="InterPro" id="IPR015943">
    <property type="entry name" value="WD40/YVTN_repeat-like_dom_sf"/>
</dbReference>
<dbReference type="InterPro" id="IPR019775">
    <property type="entry name" value="WD40_repeat_CS"/>
</dbReference>
<dbReference type="Gene3D" id="2.130.10.10">
    <property type="entry name" value="YVTN repeat-like/Quinoprotein amine dehydrogenase"/>
    <property type="match status" value="2"/>
</dbReference>
<dbReference type="PROSITE" id="PS50082">
    <property type="entry name" value="WD_REPEATS_2"/>
    <property type="match status" value="1"/>
</dbReference>
<keyword evidence="1 3" id="KW-0853">WD repeat</keyword>
<protein>
    <recommendedName>
        <fullName evidence="6">Anaphase-promoting complex subunit 4 WD40 domain-containing protein</fullName>
    </recommendedName>
</protein>
<dbReference type="Pfam" id="PF00400">
    <property type="entry name" value="WD40"/>
    <property type="match status" value="3"/>
</dbReference>
<dbReference type="PROSITE" id="PS00678">
    <property type="entry name" value="WD_REPEATS_1"/>
    <property type="match status" value="1"/>
</dbReference>
<organism evidence="5">
    <name type="scientific">Aureoumbra lagunensis</name>
    <dbReference type="NCBI Taxonomy" id="44058"/>
    <lineage>
        <taxon>Eukaryota</taxon>
        <taxon>Sar</taxon>
        <taxon>Stramenopiles</taxon>
        <taxon>Ochrophyta</taxon>
        <taxon>Pelagophyceae</taxon>
        <taxon>Pelagomonadales</taxon>
        <taxon>Aureoumbra</taxon>
    </lineage>
</organism>
<evidence type="ECO:0000313" key="5">
    <source>
        <dbReference type="EMBL" id="CAE0371090.1"/>
    </source>
</evidence>
<dbReference type="SUPFAM" id="SSF50998">
    <property type="entry name" value="Quinoprotein alcohol dehydrogenase-like"/>
    <property type="match status" value="1"/>
</dbReference>
<evidence type="ECO:0008006" key="6">
    <source>
        <dbReference type="Google" id="ProtNLM"/>
    </source>
</evidence>
<dbReference type="PANTHER" id="PTHR19848:SF8">
    <property type="entry name" value="F-BOX AND WD REPEAT DOMAIN CONTAINING 7"/>
    <property type="match status" value="1"/>
</dbReference>
<dbReference type="EMBL" id="HBIJ01017927">
    <property type="protein sequence ID" value="CAE0371090.1"/>
    <property type="molecule type" value="Transcribed_RNA"/>
</dbReference>
<dbReference type="AlphaFoldDB" id="A0A7S3NN28"/>
<feature type="region of interest" description="Disordered" evidence="4">
    <location>
        <begin position="827"/>
        <end position="846"/>
    </location>
</feature>
<evidence type="ECO:0000256" key="3">
    <source>
        <dbReference type="PROSITE-ProRule" id="PRU00221"/>
    </source>
</evidence>
<dbReference type="InterPro" id="IPR001680">
    <property type="entry name" value="WD40_rpt"/>
</dbReference>
<keyword evidence="2" id="KW-0677">Repeat</keyword>
<feature type="repeat" description="WD" evidence="3">
    <location>
        <begin position="581"/>
        <end position="613"/>
    </location>
</feature>
<name>A0A7S3NN28_9STRA</name>
<evidence type="ECO:0000256" key="4">
    <source>
        <dbReference type="SAM" id="MobiDB-lite"/>
    </source>
</evidence>
<dbReference type="PANTHER" id="PTHR19848">
    <property type="entry name" value="WD40 REPEAT PROTEIN"/>
    <property type="match status" value="1"/>
</dbReference>
<evidence type="ECO:0000256" key="1">
    <source>
        <dbReference type="ARBA" id="ARBA00022574"/>
    </source>
</evidence>
<sequence>MMSKSLSVNKIKPLIKEDRPIFSVREEHANDGWYGCHSCGFEMQLELLPPNQELRHGISMFNCKVCASTSQCKSKKRFNHDDSANRVYCMYCCVWIRSDKWKKHDMSHSSQGGSTDFLIQSVGTNKGGKKIQKRSSLRVLAIRDPRTLNIILTSPVCSALTNIKSNIPKGFASEKKNGEFRNKNFIRIGLLEDAENIIKKDQNTLLIDTSRYRDSNFGLIINAPYWRGPIARLILTIQYKENNHKIQTEQILVPKTVRTSEKSGITITTILSDKEKKQAKANLKLEIYASNNLDAQPTHSRIISNALIFTNLEPLRNLLMSLQTLEKESSSKNDFIHLARQSLKSYKSPALWWSCNAKVLDQIQILAQESEYNQICDIICMARWAYIKSLNIIQLQKLCNCGLEEYILQFIGQFPEATIFYLDDQDRENKKKVYQDPLKLLVAATEKDAGTSSQQALTSKECVVPPLKKQSPTILLSEHDNLQCQANSQEDCFCIFSNVSTCALNSEAMIVASTQVPLARIFSLYSNFQPIDLFQSAPVTCTTICTLSKYTAIGNADGLVQVYNAASLLWSFAVNPSTPISLAFDPNGRMLTAICFDGTLRLWDLTNGTQCAHIAAGALPFSQITMSTHLICVADVSLRIWDLNSGHLLGGIPLKSPVQQVQDLSICNLSICAIAFSDDSTFLAAAISQDDIARIYNPFSGILIQAHALSTTRSANRISALAFDHHSQRLAIGAYDSTIRIYHLATEILHFIFQHNTASIIALSFSKDDRHIAAATAHNASLAFFDTTTGARLALPGTNLIPSCSKPMPPPIPIVMQTAPFRPHHLPKPETARNISGRISPPLSII</sequence>